<dbReference type="KEGG" id="tmai:FVE67_05720"/>
<dbReference type="PANTHER" id="PTHR33525:SF4">
    <property type="entry name" value="CYCLIC DI-GMP PHOSPHODIESTERASE CDGJ"/>
    <property type="match status" value="1"/>
</dbReference>
<evidence type="ECO:0000313" key="4">
    <source>
        <dbReference type="Proteomes" id="UP000501253"/>
    </source>
</evidence>
<dbReference type="SUPFAM" id="SSF141868">
    <property type="entry name" value="EAL domain-like"/>
    <property type="match status" value="1"/>
</dbReference>
<dbReference type="InterPro" id="IPR052340">
    <property type="entry name" value="RNase_Y/CdgJ"/>
</dbReference>
<evidence type="ECO:0000259" key="1">
    <source>
        <dbReference type="PROSITE" id="PS50883"/>
    </source>
</evidence>
<feature type="domain" description="EAL" evidence="1">
    <location>
        <begin position="1"/>
        <end position="232"/>
    </location>
</feature>
<dbReference type="InterPro" id="IPR001633">
    <property type="entry name" value="EAL_dom"/>
</dbReference>
<dbReference type="PIRSF" id="PIRSF003180">
    <property type="entry name" value="DiGMPpdiest_YuxH"/>
    <property type="match status" value="1"/>
</dbReference>
<gene>
    <name evidence="3" type="ORF">FVE67_05720</name>
</gene>
<dbReference type="InterPro" id="IPR013976">
    <property type="entry name" value="HDOD"/>
</dbReference>
<dbReference type="Pfam" id="PF00563">
    <property type="entry name" value="EAL"/>
    <property type="match status" value="1"/>
</dbReference>
<dbReference type="EMBL" id="CP042909">
    <property type="protein sequence ID" value="QJA06334.1"/>
    <property type="molecule type" value="Genomic_DNA"/>
</dbReference>
<reference evidence="3 4" key="1">
    <citation type="submission" date="2019-08" db="EMBL/GenBank/DDBJ databases">
        <title>Complete genome sequence of Thermosulfurimonas marina SU872T, an anaerobic thermophilic chemolithoautotrophic bacterium isolated from a shallow marine hydrothermal vent.</title>
        <authorList>
            <person name="Allioux M."/>
            <person name="Jebbar M."/>
            <person name="Slobodkina G."/>
            <person name="Slobodkin A."/>
            <person name="Moalic Y."/>
            <person name="Frolova A."/>
            <person name="Shao Z."/>
            <person name="Alain K."/>
        </authorList>
    </citation>
    <scope>NUCLEOTIDE SEQUENCE [LARGE SCALE GENOMIC DNA]</scope>
    <source>
        <strain evidence="3 4">SU872</strain>
    </source>
</reference>
<dbReference type="AlphaFoldDB" id="A0A6H1WT55"/>
<dbReference type="PROSITE" id="PS51833">
    <property type="entry name" value="HDOD"/>
    <property type="match status" value="1"/>
</dbReference>
<evidence type="ECO:0000259" key="2">
    <source>
        <dbReference type="PROSITE" id="PS51833"/>
    </source>
</evidence>
<dbReference type="Gene3D" id="3.20.20.450">
    <property type="entry name" value="EAL domain"/>
    <property type="match status" value="1"/>
</dbReference>
<dbReference type="PANTHER" id="PTHR33525">
    <property type="match status" value="1"/>
</dbReference>
<organism evidence="3 4">
    <name type="scientific">Thermosulfurimonas marina</name>
    <dbReference type="NCBI Taxonomy" id="2047767"/>
    <lineage>
        <taxon>Bacteria</taxon>
        <taxon>Pseudomonadati</taxon>
        <taxon>Thermodesulfobacteriota</taxon>
        <taxon>Thermodesulfobacteria</taxon>
        <taxon>Thermodesulfobacteriales</taxon>
        <taxon>Thermodesulfobacteriaceae</taxon>
        <taxon>Thermosulfurimonas</taxon>
    </lineage>
</organism>
<evidence type="ECO:0000313" key="3">
    <source>
        <dbReference type="EMBL" id="QJA06334.1"/>
    </source>
</evidence>
<dbReference type="SMART" id="SM00052">
    <property type="entry name" value="EAL"/>
    <property type="match status" value="1"/>
</dbReference>
<name>A0A6H1WT55_9BACT</name>
<proteinExistence type="predicted"/>
<sequence>MQIKSQPHTHDFMVSWENESAMPDHRFYYVYVARQPILDRRGRTFGYELLYREGLENFFPEGSLPEEEASRRVLVNALFRFGIRELTYGKKAFINFTLELLRSGLVRYFRPQHLVIEILERTKNTPDLLEICQELYRKGYALALDDFDGQSPLRELLPYMKYIKIDFRALSPESRAALARELGSDFYLVAEKIETREEYEEARDLGFHFFQGFYFARPKILASREIPVFKQHYLRLLGLLQKEGDNLDEIIEVIQAEPSLTLKLLRYINSAFFGFPVKVRSVRHTAVLLGKEGLRKWGSLATLFLLAADQPPELIVQAVIRAKFMESLAEKLGFFEQMEEAFLVGLFSLLEPITDQPLFMILKELPLEEDLKKALLGEPGPFTPLLSLVENYERGVWERVHQILTELDPSLREILPVMYREAVKFAHQIFALGRK</sequence>
<dbReference type="InterPro" id="IPR014408">
    <property type="entry name" value="dGMP_Pdiesterase_EAL/HD-GYP"/>
</dbReference>
<dbReference type="Proteomes" id="UP000501253">
    <property type="component" value="Chromosome"/>
</dbReference>
<keyword evidence="4" id="KW-1185">Reference proteome</keyword>
<dbReference type="Gene3D" id="1.10.3210.10">
    <property type="entry name" value="Hypothetical protein af1432"/>
    <property type="match status" value="1"/>
</dbReference>
<dbReference type="PROSITE" id="PS50883">
    <property type="entry name" value="EAL"/>
    <property type="match status" value="1"/>
</dbReference>
<dbReference type="CDD" id="cd01948">
    <property type="entry name" value="EAL"/>
    <property type="match status" value="1"/>
</dbReference>
<dbReference type="InterPro" id="IPR035919">
    <property type="entry name" value="EAL_sf"/>
</dbReference>
<protein>
    <submittedName>
        <fullName evidence="3">EAL domain-containing protein</fullName>
    </submittedName>
</protein>
<accession>A0A6H1WT55</accession>
<dbReference type="SUPFAM" id="SSF109604">
    <property type="entry name" value="HD-domain/PDEase-like"/>
    <property type="match status" value="1"/>
</dbReference>
<dbReference type="Pfam" id="PF08668">
    <property type="entry name" value="HDOD"/>
    <property type="match status" value="1"/>
</dbReference>
<feature type="domain" description="HDOD" evidence="2">
    <location>
        <begin position="226"/>
        <end position="413"/>
    </location>
</feature>